<keyword evidence="2" id="KW-1185">Reference proteome</keyword>
<proteinExistence type="predicted"/>
<protein>
    <submittedName>
        <fullName evidence="1">Uncharacterized protein</fullName>
    </submittedName>
</protein>
<comment type="caution">
    <text evidence="1">The sequence shown here is derived from an EMBL/GenBank/DDBJ whole genome shotgun (WGS) entry which is preliminary data.</text>
</comment>
<gene>
    <name evidence="1" type="ORF">L3X38_025821</name>
</gene>
<dbReference type="EMBL" id="JAJFAZ020000004">
    <property type="protein sequence ID" value="KAI5335687.1"/>
    <property type="molecule type" value="Genomic_DNA"/>
</dbReference>
<organism evidence="1 2">
    <name type="scientific">Prunus dulcis</name>
    <name type="common">Almond</name>
    <name type="synonym">Amygdalus dulcis</name>
    <dbReference type="NCBI Taxonomy" id="3755"/>
    <lineage>
        <taxon>Eukaryota</taxon>
        <taxon>Viridiplantae</taxon>
        <taxon>Streptophyta</taxon>
        <taxon>Embryophyta</taxon>
        <taxon>Tracheophyta</taxon>
        <taxon>Spermatophyta</taxon>
        <taxon>Magnoliopsida</taxon>
        <taxon>eudicotyledons</taxon>
        <taxon>Gunneridae</taxon>
        <taxon>Pentapetalae</taxon>
        <taxon>rosids</taxon>
        <taxon>fabids</taxon>
        <taxon>Rosales</taxon>
        <taxon>Rosaceae</taxon>
        <taxon>Amygdaloideae</taxon>
        <taxon>Amygdaleae</taxon>
        <taxon>Prunus</taxon>
    </lineage>
</organism>
<evidence type="ECO:0000313" key="2">
    <source>
        <dbReference type="Proteomes" id="UP001054821"/>
    </source>
</evidence>
<reference evidence="1 2" key="1">
    <citation type="journal article" date="2022" name="G3 (Bethesda)">
        <title>Whole-genome sequence and methylome profiling of the almond [Prunus dulcis (Mill.) D.A. Webb] cultivar 'Nonpareil'.</title>
        <authorList>
            <person name="D'Amico-Willman K.M."/>
            <person name="Ouma W.Z."/>
            <person name="Meulia T."/>
            <person name="Sideli G.M."/>
            <person name="Gradziel T.M."/>
            <person name="Fresnedo-Ramirez J."/>
        </authorList>
    </citation>
    <scope>NUCLEOTIDE SEQUENCE [LARGE SCALE GENOMIC DNA]</scope>
    <source>
        <strain evidence="1">Clone GOH B32 T37-40</strain>
    </source>
</reference>
<dbReference type="AlphaFoldDB" id="A0AAD4W552"/>
<dbReference type="Proteomes" id="UP001054821">
    <property type="component" value="Chromosome 4"/>
</dbReference>
<sequence>MAPGQILSGFSLMPLDAIGDDAMDASMGAAVEDAMGDVLVTIVFTENSHLIEETRRNSWVWFPCPPEVVKARLNELTSNLPNVVPSFRYETKQNKNQKGRICQD</sequence>
<evidence type="ECO:0000313" key="1">
    <source>
        <dbReference type="EMBL" id="KAI5335687.1"/>
    </source>
</evidence>
<accession>A0AAD4W552</accession>
<name>A0AAD4W552_PRUDU</name>